<dbReference type="EMBL" id="JADNRY010000070">
    <property type="protein sequence ID" value="KAF9067627.1"/>
    <property type="molecule type" value="Genomic_DNA"/>
</dbReference>
<feature type="region of interest" description="Disordered" evidence="1">
    <location>
        <begin position="226"/>
        <end position="279"/>
    </location>
</feature>
<feature type="compositionally biased region" description="Polar residues" evidence="1">
    <location>
        <begin position="230"/>
        <end position="279"/>
    </location>
</feature>
<gene>
    <name evidence="2" type="ORF">BDP27DRAFT_1364695</name>
</gene>
<feature type="compositionally biased region" description="Polar residues" evidence="1">
    <location>
        <begin position="397"/>
        <end position="407"/>
    </location>
</feature>
<feature type="compositionally biased region" description="Polar residues" evidence="1">
    <location>
        <begin position="444"/>
        <end position="458"/>
    </location>
</feature>
<organism evidence="2 3">
    <name type="scientific">Rhodocollybia butyracea</name>
    <dbReference type="NCBI Taxonomy" id="206335"/>
    <lineage>
        <taxon>Eukaryota</taxon>
        <taxon>Fungi</taxon>
        <taxon>Dikarya</taxon>
        <taxon>Basidiomycota</taxon>
        <taxon>Agaricomycotina</taxon>
        <taxon>Agaricomycetes</taxon>
        <taxon>Agaricomycetidae</taxon>
        <taxon>Agaricales</taxon>
        <taxon>Marasmiineae</taxon>
        <taxon>Omphalotaceae</taxon>
        <taxon>Rhodocollybia</taxon>
    </lineage>
</organism>
<reference evidence="2" key="1">
    <citation type="submission" date="2020-11" db="EMBL/GenBank/DDBJ databases">
        <authorList>
            <consortium name="DOE Joint Genome Institute"/>
            <person name="Ahrendt S."/>
            <person name="Riley R."/>
            <person name="Andreopoulos W."/>
            <person name="Labutti K."/>
            <person name="Pangilinan J."/>
            <person name="Ruiz-Duenas F.J."/>
            <person name="Barrasa J.M."/>
            <person name="Sanchez-Garcia M."/>
            <person name="Camarero S."/>
            <person name="Miyauchi S."/>
            <person name="Serrano A."/>
            <person name="Linde D."/>
            <person name="Babiker R."/>
            <person name="Drula E."/>
            <person name="Ayuso-Fernandez I."/>
            <person name="Pacheco R."/>
            <person name="Padilla G."/>
            <person name="Ferreira P."/>
            <person name="Barriuso J."/>
            <person name="Kellner H."/>
            <person name="Castanera R."/>
            <person name="Alfaro M."/>
            <person name="Ramirez L."/>
            <person name="Pisabarro A.G."/>
            <person name="Kuo A."/>
            <person name="Tritt A."/>
            <person name="Lipzen A."/>
            <person name="He G."/>
            <person name="Yan M."/>
            <person name="Ng V."/>
            <person name="Cullen D."/>
            <person name="Martin F."/>
            <person name="Rosso M.-N."/>
            <person name="Henrissat B."/>
            <person name="Hibbett D."/>
            <person name="Martinez A.T."/>
            <person name="Grigoriev I.V."/>
        </authorList>
    </citation>
    <scope>NUCLEOTIDE SEQUENCE</scope>
    <source>
        <strain evidence="2">AH 40177</strain>
    </source>
</reference>
<dbReference type="AlphaFoldDB" id="A0A9P5PR18"/>
<evidence type="ECO:0000256" key="1">
    <source>
        <dbReference type="SAM" id="MobiDB-lite"/>
    </source>
</evidence>
<comment type="caution">
    <text evidence="2">The sequence shown here is derived from an EMBL/GenBank/DDBJ whole genome shotgun (WGS) entry which is preliminary data.</text>
</comment>
<feature type="compositionally biased region" description="Low complexity" evidence="1">
    <location>
        <begin position="380"/>
        <end position="394"/>
    </location>
</feature>
<dbReference type="Proteomes" id="UP000772434">
    <property type="component" value="Unassembled WGS sequence"/>
</dbReference>
<feature type="region of interest" description="Disordered" evidence="1">
    <location>
        <begin position="366"/>
        <end position="460"/>
    </location>
</feature>
<name>A0A9P5PR18_9AGAR</name>
<dbReference type="OrthoDB" id="2980832at2759"/>
<proteinExistence type="predicted"/>
<protein>
    <submittedName>
        <fullName evidence="2">Uncharacterized protein</fullName>
    </submittedName>
</protein>
<sequence length="634" mass="70139">MPKGKTGKLRGRPGWVTGTKLVYLEHYFTEWKTVWEAGKVGEFYTLMMKRLYAKFGEQAEKGDATDETEDPEDEALDIKMDNKTKEELKEKLVTGSMHVIVAAAREKKNILYSLFECVAEIRRLIEEYHAWNMKQYNFARDHPGTKTGSDYYLALVSLSALLQKLVNACQDYFGMATTILLCGPIPESGGNVEVQSLKVFSAQECQNQALSPQELTAAQEALQAKGVAGSTGTNTNFEGHPSNSTRVGPNIAHSTANSGHSTSVASDTPKKTSSTTLNAHSRSPVLGKAFWSPIAPDAHSTPLDNLNPHPLMKLIPYPLTKLVQQVLHPAMLIPHPQMMLMQQVLHPIILLLHSQTKLVERSMSAALDNTPSAPSDKTHSPSVVPNNAPSVPHSMGVTPNNTHSTPSMGVASDGGHSTPGGSCAASVAPIGAHSMSVTPDKAHSTSSNRHSMSTTPEDTASLDREWPMAELPEWIHKFYSVFQPTVSWDTQWFDCIKLYPKFKHKLGYKESCGKNHRNPQRMMKVWTPEIGSRWREEWWTYWHSIQPQGQVQKDKLVCPESLDWSSLQDKGGVDGFLLIMLTLLWWGHDTHSGNWQDEHPANSEGWRLAVADVCLDLLEGAFNTSGSGSVIQIQ</sequence>
<evidence type="ECO:0000313" key="2">
    <source>
        <dbReference type="EMBL" id="KAF9067627.1"/>
    </source>
</evidence>
<accession>A0A9P5PR18</accession>
<keyword evidence="3" id="KW-1185">Reference proteome</keyword>
<evidence type="ECO:0000313" key="3">
    <source>
        <dbReference type="Proteomes" id="UP000772434"/>
    </source>
</evidence>